<accession>A0A655CD41</accession>
<sequence>MARAAAGGGLVGRDGYPVNEIMGKETAQRHQHQANGTVTAHKGLHAIVQAVGNHVLVDRVENNNGIIFHAQRRSRVNPVTLPSAFAQLWINFVGIIAALAGHDDIERF</sequence>
<proteinExistence type="predicted"/>
<reference evidence="1 2" key="1">
    <citation type="submission" date="2015-03" db="EMBL/GenBank/DDBJ databases">
        <authorList>
            <consortium name="Pathogen Informatics"/>
        </authorList>
    </citation>
    <scope>NUCLEOTIDE SEQUENCE [LARGE SCALE GENOMIC DNA]</scope>
    <source>
        <strain evidence="1 2">A1104</strain>
    </source>
</reference>
<gene>
    <name evidence="1" type="ORF">ERS008198_01804</name>
</gene>
<dbReference type="Proteomes" id="UP000041314">
    <property type="component" value="Unassembled WGS sequence"/>
</dbReference>
<evidence type="ECO:0000313" key="1">
    <source>
        <dbReference type="EMBL" id="CNU06181.1"/>
    </source>
</evidence>
<name>A0A655CD41_SALET</name>
<evidence type="ECO:0000313" key="2">
    <source>
        <dbReference type="Proteomes" id="UP000041314"/>
    </source>
</evidence>
<dbReference type="AlphaFoldDB" id="A0A655CD41"/>
<organism evidence="1 2">
    <name type="scientific">Salmonella enterica subsp. enterica serovar Bovismorbificans</name>
    <dbReference type="NCBI Taxonomy" id="58097"/>
    <lineage>
        <taxon>Bacteria</taxon>
        <taxon>Pseudomonadati</taxon>
        <taxon>Pseudomonadota</taxon>
        <taxon>Gammaproteobacteria</taxon>
        <taxon>Enterobacterales</taxon>
        <taxon>Enterobacteriaceae</taxon>
        <taxon>Salmonella</taxon>
    </lineage>
</organism>
<protein>
    <submittedName>
        <fullName evidence="1">Uncharacterized protein</fullName>
    </submittedName>
</protein>
<dbReference type="EMBL" id="CQPA01000010">
    <property type="protein sequence ID" value="CNU06181.1"/>
    <property type="molecule type" value="Genomic_DNA"/>
</dbReference>